<evidence type="ECO:0000313" key="2">
    <source>
        <dbReference type="Proteomes" id="UP000235965"/>
    </source>
</evidence>
<organism evidence="1 2">
    <name type="scientific">Cryptotermes secundus</name>
    <dbReference type="NCBI Taxonomy" id="105785"/>
    <lineage>
        <taxon>Eukaryota</taxon>
        <taxon>Metazoa</taxon>
        <taxon>Ecdysozoa</taxon>
        <taxon>Arthropoda</taxon>
        <taxon>Hexapoda</taxon>
        <taxon>Insecta</taxon>
        <taxon>Pterygota</taxon>
        <taxon>Neoptera</taxon>
        <taxon>Polyneoptera</taxon>
        <taxon>Dictyoptera</taxon>
        <taxon>Blattodea</taxon>
        <taxon>Blattoidea</taxon>
        <taxon>Termitoidae</taxon>
        <taxon>Kalotermitidae</taxon>
        <taxon>Cryptotermitinae</taxon>
        <taxon>Cryptotermes</taxon>
    </lineage>
</organism>
<gene>
    <name evidence="1" type="ORF">B7P43_G07411</name>
</gene>
<sequence>SKYMLLSRHQNAGQNHDIKIGNRYFENVPQFRYLRTTITDRNLVQEEIKRILNSGCICIPLLPHSYHMPAHLILLDLIILIILGEEYKL</sequence>
<keyword evidence="2" id="KW-1185">Reference proteome</keyword>
<protein>
    <submittedName>
        <fullName evidence="1">Uncharacterized protein</fullName>
    </submittedName>
</protein>
<dbReference type="EMBL" id="NEVH01006567">
    <property type="protein sequence ID" value="PNF37847.1"/>
    <property type="molecule type" value="Genomic_DNA"/>
</dbReference>
<dbReference type="Proteomes" id="UP000235965">
    <property type="component" value="Unassembled WGS sequence"/>
</dbReference>
<feature type="non-terminal residue" evidence="1">
    <location>
        <position position="1"/>
    </location>
</feature>
<comment type="caution">
    <text evidence="1">The sequence shown here is derived from an EMBL/GenBank/DDBJ whole genome shotgun (WGS) entry which is preliminary data.</text>
</comment>
<reference evidence="1 2" key="1">
    <citation type="submission" date="2017-12" db="EMBL/GenBank/DDBJ databases">
        <title>Hemimetabolous genomes reveal molecular basis of termite eusociality.</title>
        <authorList>
            <person name="Harrison M.C."/>
            <person name="Jongepier E."/>
            <person name="Robertson H.M."/>
            <person name="Arning N."/>
            <person name="Bitard-Feildel T."/>
            <person name="Chao H."/>
            <person name="Childers C.P."/>
            <person name="Dinh H."/>
            <person name="Doddapaneni H."/>
            <person name="Dugan S."/>
            <person name="Gowin J."/>
            <person name="Greiner C."/>
            <person name="Han Y."/>
            <person name="Hu H."/>
            <person name="Hughes D.S.T."/>
            <person name="Huylmans A.-K."/>
            <person name="Kemena C."/>
            <person name="Kremer L.P.M."/>
            <person name="Lee S.L."/>
            <person name="Lopez-Ezquerra A."/>
            <person name="Mallet L."/>
            <person name="Monroy-Kuhn J.M."/>
            <person name="Moser A."/>
            <person name="Murali S.C."/>
            <person name="Muzny D.M."/>
            <person name="Otani S."/>
            <person name="Piulachs M.-D."/>
            <person name="Poelchau M."/>
            <person name="Qu J."/>
            <person name="Schaub F."/>
            <person name="Wada-Katsumata A."/>
            <person name="Worley K.C."/>
            <person name="Xie Q."/>
            <person name="Ylla G."/>
            <person name="Poulsen M."/>
            <person name="Gibbs R.A."/>
            <person name="Schal C."/>
            <person name="Richards S."/>
            <person name="Belles X."/>
            <person name="Korb J."/>
            <person name="Bornberg-Bauer E."/>
        </authorList>
    </citation>
    <scope>NUCLEOTIDE SEQUENCE [LARGE SCALE GENOMIC DNA]</scope>
    <source>
        <tissue evidence="1">Whole body</tissue>
    </source>
</reference>
<evidence type="ECO:0000313" key="1">
    <source>
        <dbReference type="EMBL" id="PNF37847.1"/>
    </source>
</evidence>
<name>A0A2J7RAI5_9NEOP</name>
<accession>A0A2J7RAI5</accession>
<proteinExistence type="predicted"/>
<dbReference type="AlphaFoldDB" id="A0A2J7RAI5"/>
<dbReference type="InParanoid" id="A0A2J7RAI5"/>